<dbReference type="RefSeq" id="WP_046184017.1">
    <property type="nucleotide sequence ID" value="NZ_JACKSS010000056.1"/>
</dbReference>
<dbReference type="PROSITE" id="PS50112">
    <property type="entry name" value="PAS"/>
    <property type="match status" value="1"/>
</dbReference>
<dbReference type="OrthoDB" id="4722718at2"/>
<dbReference type="STRING" id="244292.ABW17_23855"/>
<dbReference type="GO" id="GO:0016301">
    <property type="term" value="F:kinase activity"/>
    <property type="evidence" value="ECO:0007669"/>
    <property type="project" value="UniProtKB-KW"/>
</dbReference>
<dbReference type="SMART" id="SM00091">
    <property type="entry name" value="PAS"/>
    <property type="match status" value="1"/>
</dbReference>
<dbReference type="SUPFAM" id="SSF55785">
    <property type="entry name" value="PYP-like sensor domain (PAS domain)"/>
    <property type="match status" value="1"/>
</dbReference>
<dbReference type="Gene3D" id="3.30.450.20">
    <property type="entry name" value="PAS domain"/>
    <property type="match status" value="1"/>
</dbReference>
<name>A0A0F5NBW5_9MYCO</name>
<dbReference type="EMBL" id="LQPH01000169">
    <property type="protein sequence ID" value="ORW15842.1"/>
    <property type="molecule type" value="Genomic_DNA"/>
</dbReference>
<accession>A0A0F5NBW5</accession>
<gene>
    <name evidence="2" type="ORF">AWC17_15930</name>
</gene>
<proteinExistence type="predicted"/>
<sequence>MTTLKQLPALVVLERIPIPVLAIENDGSILFSNAAFAEMMGYEPEEVLSLRFHQIFHKAPASDSLLSVVHSLANMVVELAHKDGSVVRALMSKSAAMRADDQFVLAAFQDLTEQLWKDDR</sequence>
<keyword evidence="3" id="KW-1185">Reference proteome</keyword>
<dbReference type="Proteomes" id="UP000193781">
    <property type="component" value="Unassembled WGS sequence"/>
</dbReference>
<protein>
    <submittedName>
        <fullName evidence="2">Histidine kinase</fullName>
    </submittedName>
</protein>
<keyword evidence="2" id="KW-0418">Kinase</keyword>
<feature type="domain" description="PAS" evidence="1">
    <location>
        <begin position="12"/>
        <end position="49"/>
    </location>
</feature>
<comment type="caution">
    <text evidence="2">The sequence shown here is derived from an EMBL/GenBank/DDBJ whole genome shotgun (WGS) entry which is preliminary data.</text>
</comment>
<dbReference type="CDD" id="cd00130">
    <property type="entry name" value="PAS"/>
    <property type="match status" value="1"/>
</dbReference>
<dbReference type="NCBIfam" id="TIGR00229">
    <property type="entry name" value="sensory_box"/>
    <property type="match status" value="1"/>
</dbReference>
<dbReference type="InterPro" id="IPR035965">
    <property type="entry name" value="PAS-like_dom_sf"/>
</dbReference>
<evidence type="ECO:0000313" key="2">
    <source>
        <dbReference type="EMBL" id="ORW15842.1"/>
    </source>
</evidence>
<keyword evidence="2" id="KW-0808">Transferase</keyword>
<evidence type="ECO:0000313" key="3">
    <source>
        <dbReference type="Proteomes" id="UP000193781"/>
    </source>
</evidence>
<reference evidence="2 3" key="1">
    <citation type="submission" date="2016-01" db="EMBL/GenBank/DDBJ databases">
        <title>The new phylogeny of the genus Mycobacterium.</title>
        <authorList>
            <person name="Tarcisio F."/>
            <person name="Conor M."/>
            <person name="Antonella G."/>
            <person name="Elisabetta G."/>
            <person name="Giulia F.S."/>
            <person name="Sara T."/>
            <person name="Anna F."/>
            <person name="Clotilde B."/>
            <person name="Roberto B."/>
            <person name="Veronica D.S."/>
            <person name="Fabio R."/>
            <person name="Monica P."/>
            <person name="Olivier J."/>
            <person name="Enrico T."/>
            <person name="Nicola S."/>
        </authorList>
    </citation>
    <scope>NUCLEOTIDE SEQUENCE [LARGE SCALE GENOMIC DNA]</scope>
    <source>
        <strain evidence="2 3">DSM 44803</strain>
    </source>
</reference>
<dbReference type="Pfam" id="PF13426">
    <property type="entry name" value="PAS_9"/>
    <property type="match status" value="1"/>
</dbReference>
<evidence type="ECO:0000259" key="1">
    <source>
        <dbReference type="PROSITE" id="PS50112"/>
    </source>
</evidence>
<dbReference type="InterPro" id="IPR000014">
    <property type="entry name" value="PAS"/>
</dbReference>
<dbReference type="AlphaFoldDB" id="A0A0F5NBW5"/>
<organism evidence="2 3">
    <name type="scientific">Mycobacterium nebraskense</name>
    <dbReference type="NCBI Taxonomy" id="244292"/>
    <lineage>
        <taxon>Bacteria</taxon>
        <taxon>Bacillati</taxon>
        <taxon>Actinomycetota</taxon>
        <taxon>Actinomycetes</taxon>
        <taxon>Mycobacteriales</taxon>
        <taxon>Mycobacteriaceae</taxon>
        <taxon>Mycobacterium</taxon>
    </lineage>
</organism>